<gene>
    <name evidence="1" type="ORF">SAMN04490244_101271</name>
</gene>
<dbReference type="EMBL" id="FOGU01000001">
    <property type="protein sequence ID" value="SER49894.1"/>
    <property type="molecule type" value="Genomic_DNA"/>
</dbReference>
<sequence>MAHIDIFRGDAFSAMALGDAIRIIPNQWGLIGNMGLFVPKGIRGTRFSVEMHNGIIQLVQSSQRGTPLPGQSRGKRKMVDFSTERFGLKSRITSDDIDGIRAFGSETELKQAEDEVMDRQGELRGSIDITREYHRAGALQGIVRDADNSEIADLFDKFSITRKSVDFVLGTNTTDLSAKAREVTRHIKTNLLGDVSAGVMGLIHPDFTDKLMGHPDFKERYKYYQNQNGGDPLRDDTSEGFNFAGITWKEYLAEASVPEEDGTMTTREFIPQAEASFFPMGTRQTFRQFNGSADYLGMSNLPGQEFYSALFPDRQENRFVDVEAMMQTLPICMRPGVLVRGHTSN</sequence>
<reference evidence="1 2" key="1">
    <citation type="submission" date="2016-10" db="EMBL/GenBank/DDBJ databases">
        <authorList>
            <person name="de Groot N.N."/>
        </authorList>
    </citation>
    <scope>NUCLEOTIDE SEQUENCE [LARGE SCALE GENOMIC DNA]</scope>
    <source>
        <strain evidence="1 2">DSM 23042</strain>
    </source>
</reference>
<dbReference type="OrthoDB" id="6388191at2"/>
<dbReference type="InterPro" id="IPR005564">
    <property type="entry name" value="Major_capsid_GpE"/>
</dbReference>
<dbReference type="Pfam" id="PF03864">
    <property type="entry name" value="Phage_cap_E"/>
    <property type="match status" value="1"/>
</dbReference>
<proteinExistence type="predicted"/>
<evidence type="ECO:0000313" key="2">
    <source>
        <dbReference type="Proteomes" id="UP000198885"/>
    </source>
</evidence>
<protein>
    <submittedName>
        <fullName evidence="1">Phage major capsid protein E</fullName>
    </submittedName>
</protein>
<organism evidence="1 2">
    <name type="scientific">Tranquillimonas rosea</name>
    <dbReference type="NCBI Taxonomy" id="641238"/>
    <lineage>
        <taxon>Bacteria</taxon>
        <taxon>Pseudomonadati</taxon>
        <taxon>Pseudomonadota</taxon>
        <taxon>Alphaproteobacteria</taxon>
        <taxon>Rhodobacterales</taxon>
        <taxon>Roseobacteraceae</taxon>
        <taxon>Tranquillimonas</taxon>
    </lineage>
</organism>
<dbReference type="AlphaFoldDB" id="A0A1H9PNW8"/>
<keyword evidence="2" id="KW-1185">Reference proteome</keyword>
<dbReference type="STRING" id="641238.SAMN04490244_101271"/>
<name>A0A1H9PNW8_9RHOB</name>
<accession>A0A1H9PNW8</accession>
<dbReference type="Proteomes" id="UP000198885">
    <property type="component" value="Unassembled WGS sequence"/>
</dbReference>
<evidence type="ECO:0000313" key="1">
    <source>
        <dbReference type="EMBL" id="SER49894.1"/>
    </source>
</evidence>
<dbReference type="RefSeq" id="WP_092687214.1">
    <property type="nucleotide sequence ID" value="NZ_FOGU01000001.1"/>
</dbReference>